<protein>
    <submittedName>
        <fullName evidence="1">Uncharacterized protein</fullName>
    </submittedName>
</protein>
<dbReference type="EMBL" id="CP000383">
    <property type="protein sequence ID" value="ABG57970.1"/>
    <property type="molecule type" value="Genomic_DNA"/>
</dbReference>
<keyword evidence="2" id="KW-1185">Reference proteome</keyword>
<proteinExistence type="predicted"/>
<accession>A0A6N4SNV1</accession>
<evidence type="ECO:0000313" key="2">
    <source>
        <dbReference type="Proteomes" id="UP000001822"/>
    </source>
</evidence>
<reference evidence="1 2" key="1">
    <citation type="journal article" date="2007" name="Appl. Environ. Microbiol.">
        <title>Genome sequence of the cellulolytic gliding bacterium Cytophaga hutchinsonii.</title>
        <authorList>
            <person name="Xie G."/>
            <person name="Bruce D.C."/>
            <person name="Challacombe J.F."/>
            <person name="Chertkov O."/>
            <person name="Detter J.C."/>
            <person name="Gilna P."/>
            <person name="Han C.S."/>
            <person name="Lucas S."/>
            <person name="Misra M."/>
            <person name="Myers G.L."/>
            <person name="Richardson P."/>
            <person name="Tapia R."/>
            <person name="Thayer N."/>
            <person name="Thompson L.S."/>
            <person name="Brettin T.S."/>
            <person name="Henrissat B."/>
            <person name="Wilson D.B."/>
            <person name="McBride M.J."/>
        </authorList>
    </citation>
    <scope>NUCLEOTIDE SEQUENCE [LARGE SCALE GENOMIC DNA]</scope>
    <source>
        <strain evidence="2">ATCC 33406 / DSM 1761 / CIP 103989 / NBRC 15051 / NCIMB 9469 / D465</strain>
    </source>
</reference>
<gene>
    <name evidence="1" type="ordered locus">CHU_0683</name>
</gene>
<dbReference type="Proteomes" id="UP000001822">
    <property type="component" value="Chromosome"/>
</dbReference>
<dbReference type="AlphaFoldDB" id="A0A6N4SNV1"/>
<name>A0A6N4SNV1_CYTH3</name>
<dbReference type="KEGG" id="chu:CHU_0683"/>
<dbReference type="RefSeq" id="WP_011584086.1">
    <property type="nucleotide sequence ID" value="NC_008255.1"/>
</dbReference>
<sequence>MYDCIGPMYDCIGPMYDCIAPMYDCAGPVYDCIAPIIALAHILKRADAIGPYGNVGPYAPNKSLDK</sequence>
<evidence type="ECO:0000313" key="1">
    <source>
        <dbReference type="EMBL" id="ABG57970.1"/>
    </source>
</evidence>
<organism evidence="1 2">
    <name type="scientific">Cytophaga hutchinsonii (strain ATCC 33406 / DSM 1761 / CIP 103989 / NBRC 15051 / NCIMB 9469 / D465)</name>
    <dbReference type="NCBI Taxonomy" id="269798"/>
    <lineage>
        <taxon>Bacteria</taxon>
        <taxon>Pseudomonadati</taxon>
        <taxon>Bacteroidota</taxon>
        <taxon>Cytophagia</taxon>
        <taxon>Cytophagales</taxon>
        <taxon>Cytophagaceae</taxon>
        <taxon>Cytophaga</taxon>
    </lineage>
</organism>